<evidence type="ECO:0000313" key="3">
    <source>
        <dbReference type="EMBL" id="KAK0723797.1"/>
    </source>
</evidence>
<evidence type="ECO:0000313" key="4">
    <source>
        <dbReference type="Proteomes" id="UP001172159"/>
    </source>
</evidence>
<sequence>MTGRLLQCALAAAQDARFASEASKIHQIHQTTHVTNNAQNGNDATPHDALIGCPSCYGSILDLYKARYFSNPPADLLKDPSLSHQGDWFTSTPPSFLVKLVDLIDQAKQYKIHPRLIHEHVRKEKERWYVDNLTTLGLRSMVEGEDKMAIAEKLEEFTAGSAPIEDLTALVSASLKKLVGNESLPASDLPEKLLAAMNHAERVEVLREAFFMTPSPSTEDGQSGEVPETHKKFYNMLSQDHASMEEVKDKILGERQHASSTQEQIEKVKTRLAELKRAQSALALEKAKKAANKKRLAEQRKSVVPEELYNLPPCSVCHKSVNPSAFKVCTFCILLVGYEVEGAEKIVYCSHECLSEGYPTHLKSHYCSSGSSCVHAARNPSPRHSLSNHTQHDDDIEMTDPLPTPADLLFCKECLVNLKKPTAWCSPACAHAHYSQHHEKMHLGAANGDDRMKIDGHSEDVDIESLTIPLADAVKDWEVRNGGVRLEE</sequence>
<protein>
    <submittedName>
        <fullName evidence="3">Uncharacterized protein</fullName>
    </submittedName>
</protein>
<dbReference type="AlphaFoldDB" id="A0AA40AXG7"/>
<reference evidence="3" key="1">
    <citation type="submission" date="2023-06" db="EMBL/GenBank/DDBJ databases">
        <title>Genome-scale phylogeny and comparative genomics of the fungal order Sordariales.</title>
        <authorList>
            <consortium name="Lawrence Berkeley National Laboratory"/>
            <person name="Hensen N."/>
            <person name="Bonometti L."/>
            <person name="Westerberg I."/>
            <person name="Brannstrom I.O."/>
            <person name="Guillou S."/>
            <person name="Cros-Aarteil S."/>
            <person name="Calhoun S."/>
            <person name="Haridas S."/>
            <person name="Kuo A."/>
            <person name="Mondo S."/>
            <person name="Pangilinan J."/>
            <person name="Riley R."/>
            <person name="Labutti K."/>
            <person name="Andreopoulos B."/>
            <person name="Lipzen A."/>
            <person name="Chen C."/>
            <person name="Yanf M."/>
            <person name="Daum C."/>
            <person name="Ng V."/>
            <person name="Clum A."/>
            <person name="Steindorff A."/>
            <person name="Ohm R."/>
            <person name="Martin F."/>
            <person name="Silar P."/>
            <person name="Natvig D."/>
            <person name="Lalanne C."/>
            <person name="Gautier V."/>
            <person name="Ament-Velasquez S.L."/>
            <person name="Kruys A."/>
            <person name="Hutchinson M.I."/>
            <person name="Powell A.J."/>
            <person name="Barry K."/>
            <person name="Miller A.N."/>
            <person name="Grigoriev I.V."/>
            <person name="Debuchy R."/>
            <person name="Gladieux P."/>
            <person name="Thoren M.H."/>
            <person name="Johannesson H."/>
        </authorList>
    </citation>
    <scope>NUCLEOTIDE SEQUENCE</scope>
    <source>
        <strain evidence="3">CBS 540.89</strain>
    </source>
</reference>
<evidence type="ECO:0000256" key="2">
    <source>
        <dbReference type="SAM" id="MobiDB-lite"/>
    </source>
</evidence>
<feature type="coiled-coil region" evidence="1">
    <location>
        <begin position="258"/>
        <end position="285"/>
    </location>
</feature>
<keyword evidence="1" id="KW-0175">Coiled coil</keyword>
<accession>A0AA40AXG7</accession>
<comment type="caution">
    <text evidence="3">The sequence shown here is derived from an EMBL/GenBank/DDBJ whole genome shotgun (WGS) entry which is preliminary data.</text>
</comment>
<dbReference type="Proteomes" id="UP001172159">
    <property type="component" value="Unassembled WGS sequence"/>
</dbReference>
<organism evidence="3 4">
    <name type="scientific">Apiosordaria backusii</name>
    <dbReference type="NCBI Taxonomy" id="314023"/>
    <lineage>
        <taxon>Eukaryota</taxon>
        <taxon>Fungi</taxon>
        <taxon>Dikarya</taxon>
        <taxon>Ascomycota</taxon>
        <taxon>Pezizomycotina</taxon>
        <taxon>Sordariomycetes</taxon>
        <taxon>Sordariomycetidae</taxon>
        <taxon>Sordariales</taxon>
        <taxon>Lasiosphaeriaceae</taxon>
        <taxon>Apiosordaria</taxon>
    </lineage>
</organism>
<gene>
    <name evidence="3" type="ORF">B0T21DRAFT_350949</name>
</gene>
<feature type="region of interest" description="Disordered" evidence="2">
    <location>
        <begin position="378"/>
        <end position="399"/>
    </location>
</feature>
<dbReference type="EMBL" id="JAUKTV010000011">
    <property type="protein sequence ID" value="KAK0723797.1"/>
    <property type="molecule type" value="Genomic_DNA"/>
</dbReference>
<keyword evidence="4" id="KW-1185">Reference proteome</keyword>
<name>A0AA40AXG7_9PEZI</name>
<evidence type="ECO:0000256" key="1">
    <source>
        <dbReference type="SAM" id="Coils"/>
    </source>
</evidence>
<proteinExistence type="predicted"/>